<reference evidence="2 3" key="1">
    <citation type="submission" date="2023-10" db="EMBL/GenBank/DDBJ databases">
        <title>Rubellicoccus peritrichatus gen. nov., sp. nov., isolated from an algae of coral reef tank.</title>
        <authorList>
            <person name="Luo J."/>
        </authorList>
    </citation>
    <scope>NUCLEOTIDE SEQUENCE [LARGE SCALE GENOMIC DNA]</scope>
    <source>
        <strain evidence="2 3">CR14</strain>
    </source>
</reference>
<dbReference type="RefSeq" id="WP_317831934.1">
    <property type="nucleotide sequence ID" value="NZ_CP136920.1"/>
</dbReference>
<dbReference type="Proteomes" id="UP001304300">
    <property type="component" value="Chromosome"/>
</dbReference>
<accession>A0AAQ3L603</accession>
<name>A0AAQ3L603_9BACT</name>
<feature type="chain" id="PRO_5043037207" evidence="1">
    <location>
        <begin position="27"/>
        <end position="223"/>
    </location>
</feature>
<evidence type="ECO:0000313" key="3">
    <source>
        <dbReference type="Proteomes" id="UP001304300"/>
    </source>
</evidence>
<evidence type="ECO:0000256" key="1">
    <source>
        <dbReference type="SAM" id="SignalP"/>
    </source>
</evidence>
<gene>
    <name evidence="2" type="ORF">RZN69_14790</name>
</gene>
<dbReference type="AlphaFoldDB" id="A0AAQ3L603"/>
<dbReference type="EMBL" id="CP136920">
    <property type="protein sequence ID" value="WOO39890.1"/>
    <property type="molecule type" value="Genomic_DNA"/>
</dbReference>
<protein>
    <submittedName>
        <fullName evidence="2">PEP-CTERM sorting domain-containing protein</fullName>
    </submittedName>
</protein>
<dbReference type="KEGG" id="puo:RZN69_14790"/>
<proteinExistence type="predicted"/>
<sequence>MKTSSPLKATAPVTISSLLAASSASGVVHIISGSPIMVTATGNDSESIQWDIDNNGVDEGRVFAQAFSDTYSGDYSAYAGFQTSMGRLKFAVIDTGTKTNEDLAPVSANGKVGPTNYIFGSNPSPSFTTISSNQGAVNFEFIPKTNGLIGFSFLRDGNTHYGWADVSWNTTGSTEATLTVNEWAWNDVADAATPVPEPASIATGLGVLALGAAGLRRWRKREC</sequence>
<keyword evidence="1" id="KW-0732">Signal</keyword>
<evidence type="ECO:0000313" key="2">
    <source>
        <dbReference type="EMBL" id="WOO39890.1"/>
    </source>
</evidence>
<feature type="signal peptide" evidence="1">
    <location>
        <begin position="1"/>
        <end position="26"/>
    </location>
</feature>
<keyword evidence="3" id="KW-1185">Reference proteome</keyword>
<organism evidence="2 3">
    <name type="scientific">Rubellicoccus peritrichatus</name>
    <dbReference type="NCBI Taxonomy" id="3080537"/>
    <lineage>
        <taxon>Bacteria</taxon>
        <taxon>Pseudomonadati</taxon>
        <taxon>Verrucomicrobiota</taxon>
        <taxon>Opitutia</taxon>
        <taxon>Puniceicoccales</taxon>
        <taxon>Cerasicoccaceae</taxon>
        <taxon>Rubellicoccus</taxon>
    </lineage>
</organism>